<name>S0FMW3_RUMCE</name>
<proteinExistence type="predicted"/>
<accession>S0FMW3</accession>
<keyword evidence="1" id="KW-1133">Transmembrane helix</keyword>
<feature type="transmembrane region" description="Helical" evidence="1">
    <location>
        <begin position="12"/>
        <end position="30"/>
    </location>
</feature>
<dbReference type="SMART" id="SM00460">
    <property type="entry name" value="TGc"/>
    <property type="match status" value="1"/>
</dbReference>
<dbReference type="InterPro" id="IPR002931">
    <property type="entry name" value="Transglutaminase-like"/>
</dbReference>
<dbReference type="Gene3D" id="3.10.620.30">
    <property type="match status" value="1"/>
</dbReference>
<dbReference type="PANTHER" id="PTHR33490:SF3">
    <property type="entry name" value="CONSERVED INTEGRAL MEMBRANE PROTEIN"/>
    <property type="match status" value="1"/>
</dbReference>
<dbReference type="SUPFAM" id="SSF54001">
    <property type="entry name" value="Cysteine proteinases"/>
    <property type="match status" value="1"/>
</dbReference>
<reference evidence="3 4" key="1">
    <citation type="journal article" date="2013" name="Genome Announc.">
        <title>Draft Genome Sequence of the Cellulolytic, Mesophilic, Anaerobic Bacterium Clostridium termitidis Strain CT1112 (DSM 5398).</title>
        <authorList>
            <person name="Lal S."/>
            <person name="Ramachandran U."/>
            <person name="Zhang X."/>
            <person name="Munir R."/>
            <person name="Sparling R."/>
            <person name="Levin D.B."/>
        </authorList>
    </citation>
    <scope>NUCLEOTIDE SEQUENCE [LARGE SCALE GENOMIC DNA]</scope>
    <source>
        <strain evidence="3 4">CT1112</strain>
    </source>
</reference>
<dbReference type="RefSeq" id="WP_004628350.1">
    <property type="nucleotide sequence ID" value="NZ_AORV01000054.1"/>
</dbReference>
<gene>
    <name evidence="3" type="ORF">CTER_3755</name>
</gene>
<dbReference type="Proteomes" id="UP000014155">
    <property type="component" value="Unassembled WGS sequence"/>
</dbReference>
<comment type="caution">
    <text evidence="3">The sequence shown here is derived from an EMBL/GenBank/DDBJ whole genome shotgun (WGS) entry which is preliminary data.</text>
</comment>
<organism evidence="3 4">
    <name type="scientific">Ruminiclostridium cellobioparum subsp. termitidis CT1112</name>
    <dbReference type="NCBI Taxonomy" id="1195236"/>
    <lineage>
        <taxon>Bacteria</taxon>
        <taxon>Bacillati</taxon>
        <taxon>Bacillota</taxon>
        <taxon>Clostridia</taxon>
        <taxon>Eubacteriales</taxon>
        <taxon>Oscillospiraceae</taxon>
        <taxon>Ruminiclostridium</taxon>
    </lineage>
</organism>
<dbReference type="EMBL" id="AORV01000054">
    <property type="protein sequence ID" value="EMS70454.1"/>
    <property type="molecule type" value="Genomic_DNA"/>
</dbReference>
<feature type="transmembrane region" description="Helical" evidence="1">
    <location>
        <begin position="91"/>
        <end position="121"/>
    </location>
</feature>
<feature type="transmembrane region" description="Helical" evidence="1">
    <location>
        <begin position="42"/>
        <end position="63"/>
    </location>
</feature>
<dbReference type="Pfam" id="PF01841">
    <property type="entry name" value="Transglut_core"/>
    <property type="match status" value="1"/>
</dbReference>
<protein>
    <submittedName>
        <fullName evidence="3">Transglutaminase</fullName>
    </submittedName>
</protein>
<dbReference type="STRING" id="1195236.CTER_3755"/>
<evidence type="ECO:0000313" key="3">
    <source>
        <dbReference type="EMBL" id="EMS70454.1"/>
    </source>
</evidence>
<keyword evidence="4" id="KW-1185">Reference proteome</keyword>
<dbReference type="PATRIC" id="fig|1195236.3.peg.3969"/>
<dbReference type="PANTHER" id="PTHR33490">
    <property type="entry name" value="BLR5614 PROTEIN-RELATED"/>
    <property type="match status" value="1"/>
</dbReference>
<keyword evidence="1" id="KW-0812">Transmembrane</keyword>
<dbReference type="eggNOG" id="COG1305">
    <property type="taxonomic scope" value="Bacteria"/>
</dbReference>
<evidence type="ECO:0000259" key="2">
    <source>
        <dbReference type="SMART" id="SM00460"/>
    </source>
</evidence>
<dbReference type="AlphaFoldDB" id="S0FMW3"/>
<evidence type="ECO:0000256" key="1">
    <source>
        <dbReference type="SAM" id="Phobius"/>
    </source>
</evidence>
<feature type="domain" description="Transglutaminase-like" evidence="2">
    <location>
        <begin position="313"/>
        <end position="375"/>
    </location>
</feature>
<dbReference type="InterPro" id="IPR038765">
    <property type="entry name" value="Papain-like_cys_pep_sf"/>
</dbReference>
<evidence type="ECO:0000313" key="4">
    <source>
        <dbReference type="Proteomes" id="UP000014155"/>
    </source>
</evidence>
<sequence length="401" mass="45335">MHINIDFNPVSLILIVPVAFILISALFTSFSRDRILNGFYSIVNNIEFITALLIALFITKGILFDKSNAVFKFIYDFLPAAVKSSLAANNIYTYLCVAFIILIIVVLLLRLITYPLYNYVFDGIANRIYKSMSSMGPISKKLISLICSVPRALVTLICLSFIFYFFSYYFTVPGLSKYIDESRVLNSVYDTALKPVIDSDVAKKIPVIINDQFNKQQGAGEQRAKIAENIKDALGNYNIKVIQYFNGVTLDDAVKSTPEIDKLAVELTKGESGDYPKSKKLYRWITANIKYDYEKARKIAKETKDTQSGTIICYQTKQGICFDYSSLFISMCQANGIKVRLVTGLGYSGLSWGDHAWNQFYDSQSKRWVNVDCTFGVNGGNYFDTAKFSLDHKNDEIQGEW</sequence>
<keyword evidence="1" id="KW-0472">Membrane</keyword>
<feature type="transmembrane region" description="Helical" evidence="1">
    <location>
        <begin position="142"/>
        <end position="166"/>
    </location>
</feature>